<dbReference type="Proteomes" id="UP001190700">
    <property type="component" value="Unassembled WGS sequence"/>
</dbReference>
<proteinExistence type="predicted"/>
<feature type="compositionally biased region" description="Acidic residues" evidence="1">
    <location>
        <begin position="130"/>
        <end position="147"/>
    </location>
</feature>
<gene>
    <name evidence="2" type="ORF">CYMTET_12164</name>
</gene>
<feature type="compositionally biased region" description="Basic and acidic residues" evidence="1">
    <location>
        <begin position="199"/>
        <end position="208"/>
    </location>
</feature>
<dbReference type="EMBL" id="LGRX02004590">
    <property type="protein sequence ID" value="KAK3279973.1"/>
    <property type="molecule type" value="Genomic_DNA"/>
</dbReference>
<organism evidence="2 3">
    <name type="scientific">Cymbomonas tetramitiformis</name>
    <dbReference type="NCBI Taxonomy" id="36881"/>
    <lineage>
        <taxon>Eukaryota</taxon>
        <taxon>Viridiplantae</taxon>
        <taxon>Chlorophyta</taxon>
        <taxon>Pyramimonadophyceae</taxon>
        <taxon>Pyramimonadales</taxon>
        <taxon>Pyramimonadaceae</taxon>
        <taxon>Cymbomonas</taxon>
    </lineage>
</organism>
<comment type="caution">
    <text evidence="2">The sequence shown here is derived from an EMBL/GenBank/DDBJ whole genome shotgun (WGS) entry which is preliminary data.</text>
</comment>
<accession>A0AAE0GL12</accession>
<feature type="region of interest" description="Disordered" evidence="1">
    <location>
        <begin position="70"/>
        <end position="113"/>
    </location>
</feature>
<dbReference type="AlphaFoldDB" id="A0AAE0GL12"/>
<evidence type="ECO:0000256" key="1">
    <source>
        <dbReference type="SAM" id="MobiDB-lite"/>
    </source>
</evidence>
<keyword evidence="3" id="KW-1185">Reference proteome</keyword>
<sequence length="208" mass="22813">MTTVRERSPEVQFSIPPVPGGFVGGTPWAGPAPRLPRRQAEFDWRNDLRRKLEVSRASDDKYRGIPYMGRRLQTQHAEVTLPEGLADTSPDPEDSPDDDKGEGDATNDVSDIDYTMCTNVCYSPTNPDVHDDEDDGAGVVEVTDEEMPTNADKKYETGIHSPGQPDPTEDIEGGKLTTEPAGVSSDDDSNHAEICIVSPDRESRCRPI</sequence>
<reference evidence="2 3" key="1">
    <citation type="journal article" date="2015" name="Genome Biol. Evol.">
        <title>Comparative Genomics of a Bacterivorous Green Alga Reveals Evolutionary Causalities and Consequences of Phago-Mixotrophic Mode of Nutrition.</title>
        <authorList>
            <person name="Burns J.A."/>
            <person name="Paasch A."/>
            <person name="Narechania A."/>
            <person name="Kim E."/>
        </authorList>
    </citation>
    <scope>NUCLEOTIDE SEQUENCE [LARGE SCALE GENOMIC DNA]</scope>
    <source>
        <strain evidence="2 3">PLY_AMNH</strain>
    </source>
</reference>
<feature type="region of interest" description="Disordered" evidence="1">
    <location>
        <begin position="125"/>
        <end position="208"/>
    </location>
</feature>
<evidence type="ECO:0000313" key="2">
    <source>
        <dbReference type="EMBL" id="KAK3279973.1"/>
    </source>
</evidence>
<feature type="compositionally biased region" description="Acidic residues" evidence="1">
    <location>
        <begin position="90"/>
        <end position="101"/>
    </location>
</feature>
<evidence type="ECO:0000313" key="3">
    <source>
        <dbReference type="Proteomes" id="UP001190700"/>
    </source>
</evidence>
<protein>
    <submittedName>
        <fullName evidence="2">Uncharacterized protein</fullName>
    </submittedName>
</protein>
<feature type="region of interest" description="Disordered" evidence="1">
    <location>
        <begin position="1"/>
        <end position="34"/>
    </location>
</feature>
<name>A0AAE0GL12_9CHLO</name>